<dbReference type="Proteomes" id="UP001190700">
    <property type="component" value="Unassembled WGS sequence"/>
</dbReference>
<reference evidence="3 4" key="1">
    <citation type="journal article" date="2015" name="Genome Biol. Evol.">
        <title>Comparative Genomics of a Bacterivorous Green Alga Reveals Evolutionary Causalities and Consequences of Phago-Mixotrophic Mode of Nutrition.</title>
        <authorList>
            <person name="Burns J.A."/>
            <person name="Paasch A."/>
            <person name="Narechania A."/>
            <person name="Kim E."/>
        </authorList>
    </citation>
    <scope>NUCLEOTIDE SEQUENCE [LARGE SCALE GENOMIC DNA]</scope>
    <source>
        <strain evidence="3 4">PLY_AMNH</strain>
    </source>
</reference>
<feature type="signal peptide" evidence="2">
    <location>
        <begin position="1"/>
        <end position="21"/>
    </location>
</feature>
<feature type="transmembrane region" description="Helical" evidence="1">
    <location>
        <begin position="449"/>
        <end position="472"/>
    </location>
</feature>
<proteinExistence type="predicted"/>
<accession>A0AAE0CGT1</accession>
<protein>
    <submittedName>
        <fullName evidence="3">Uncharacterized protein</fullName>
    </submittedName>
</protein>
<feature type="chain" id="PRO_5042266078" evidence="2">
    <location>
        <begin position="22"/>
        <end position="664"/>
    </location>
</feature>
<feature type="transmembrane region" description="Helical" evidence="1">
    <location>
        <begin position="419"/>
        <end position="437"/>
    </location>
</feature>
<feature type="transmembrane region" description="Helical" evidence="1">
    <location>
        <begin position="479"/>
        <end position="497"/>
    </location>
</feature>
<dbReference type="PANTHER" id="PTHR11319">
    <property type="entry name" value="G PROTEIN-COUPLED RECEPTOR-RELATED"/>
    <property type="match status" value="1"/>
</dbReference>
<dbReference type="PANTHER" id="PTHR11319:SF35">
    <property type="entry name" value="OUTER MEMBRANE PROTEIN PMPC-RELATED"/>
    <property type="match status" value="1"/>
</dbReference>
<sequence length="664" mass="75250">MTFINFFGMFLVLDMQSLVNSKCVAHYLQVALSGQGFLVTFYQNVAMPWLILLLFLTVVAIMYIRSWRKARQLNQSSEADGREHTHLALQFYTLIASAGGVGLFVITYIHPTVSTTMLQVFNCKAIQYDDPQLEAVRFLKMDPQRFCLTEKWWYAATIAFLTLITFVIGFPLLVYITMRDRRKYVKARMSTADCRTHSDFIEDGLWKLKIDNEGFQFKSFWTAIFRGSAHNFVFTEVDGHARPEVDVYLHTSTFVELEDDNVSRSKMVKVLKKWRKSRDSSSNIVDQFFSSEAVKNKKAKNTVIELNTPKMERLRVTLHFKEDPGNHGNIKLVPVTLLDRVNSSKMLGQFFVPYEDKFYFWQCWEVTRRVLQTGVVVIVQLVFDEVASLIYAALLSFVAITLHLSYSPFKNDSMNQLQLTILINQFMLQQIFIWVYMDSSFDEVAGVTLVVMQVGVMGYTLTLVGPVFSPAFNFVKEKLMALIYICAYSFIPGYSSAKSRAHVATDTQAPMEDQKRDPHNLPQDCETKEFIIGGAKEVGDETVDTTAVGAHYGNAQVLNDKNHNELGSVTFTNSYFLGGDEDQNNGQICSSGPGPLLLPEAGEEDEAHIAGKSSIRGISDSHDLNLIGWRTLSPPMTKPAMDLAVWDMQVGDDFIDTTDIDTRL</sequence>
<feature type="transmembrane region" description="Helical" evidence="1">
    <location>
        <begin position="45"/>
        <end position="66"/>
    </location>
</feature>
<evidence type="ECO:0000313" key="3">
    <source>
        <dbReference type="EMBL" id="KAK3254059.1"/>
    </source>
</evidence>
<evidence type="ECO:0000256" key="1">
    <source>
        <dbReference type="SAM" id="Phobius"/>
    </source>
</evidence>
<organism evidence="3 4">
    <name type="scientific">Cymbomonas tetramitiformis</name>
    <dbReference type="NCBI Taxonomy" id="36881"/>
    <lineage>
        <taxon>Eukaryota</taxon>
        <taxon>Viridiplantae</taxon>
        <taxon>Chlorophyta</taxon>
        <taxon>Pyramimonadophyceae</taxon>
        <taxon>Pyramimonadales</taxon>
        <taxon>Pyramimonadaceae</taxon>
        <taxon>Cymbomonas</taxon>
    </lineage>
</organism>
<feature type="transmembrane region" description="Helical" evidence="1">
    <location>
        <begin position="152"/>
        <end position="176"/>
    </location>
</feature>
<comment type="caution">
    <text evidence="3">The sequence shown here is derived from an EMBL/GenBank/DDBJ whole genome shotgun (WGS) entry which is preliminary data.</text>
</comment>
<gene>
    <name evidence="3" type="ORF">CYMTET_36721</name>
</gene>
<keyword evidence="1" id="KW-0812">Transmembrane</keyword>
<evidence type="ECO:0000256" key="2">
    <source>
        <dbReference type="SAM" id="SignalP"/>
    </source>
</evidence>
<feature type="transmembrane region" description="Helical" evidence="1">
    <location>
        <begin position="87"/>
        <end position="109"/>
    </location>
</feature>
<dbReference type="EMBL" id="LGRX02024230">
    <property type="protein sequence ID" value="KAK3254059.1"/>
    <property type="molecule type" value="Genomic_DNA"/>
</dbReference>
<keyword evidence="2" id="KW-0732">Signal</keyword>
<keyword evidence="4" id="KW-1185">Reference proteome</keyword>
<evidence type="ECO:0000313" key="4">
    <source>
        <dbReference type="Proteomes" id="UP001190700"/>
    </source>
</evidence>
<keyword evidence="1" id="KW-1133">Transmembrane helix</keyword>
<name>A0AAE0CGT1_9CHLO</name>
<keyword evidence="1" id="KW-0472">Membrane</keyword>
<dbReference type="AlphaFoldDB" id="A0AAE0CGT1"/>